<evidence type="ECO:0000256" key="9">
    <source>
        <dbReference type="ARBA" id="ARBA00022895"/>
    </source>
</evidence>
<dbReference type="FunFam" id="1.10.132.70:FF:000004">
    <property type="entry name" value="Telomerase reverse transcriptase"/>
    <property type="match status" value="1"/>
</dbReference>
<name>A0A232LQE3_9EURO</name>
<dbReference type="Gene3D" id="1.10.132.70">
    <property type="match status" value="1"/>
</dbReference>
<dbReference type="EC" id="2.7.7.49" evidence="2 13"/>
<dbReference type="Pfam" id="PF12009">
    <property type="entry name" value="Telomerase_RBD"/>
    <property type="match status" value="1"/>
</dbReference>
<comment type="subcellular location">
    <subcellularLocation>
        <location evidence="13">Nucleus</location>
    </subcellularLocation>
    <subcellularLocation>
        <location evidence="13">Chromosome</location>
        <location evidence="13">Telomere</location>
    </subcellularLocation>
</comment>
<dbReference type="SUPFAM" id="SSF56672">
    <property type="entry name" value="DNA/RNA polymerases"/>
    <property type="match status" value="1"/>
</dbReference>
<evidence type="ECO:0000256" key="2">
    <source>
        <dbReference type="ARBA" id="ARBA00012493"/>
    </source>
</evidence>
<evidence type="ECO:0000313" key="17">
    <source>
        <dbReference type="Proteomes" id="UP000243515"/>
    </source>
</evidence>
<dbReference type="GO" id="GO:0042162">
    <property type="term" value="F:telomeric DNA binding"/>
    <property type="evidence" value="ECO:0007669"/>
    <property type="project" value="TreeGrafter"/>
</dbReference>
<proteinExistence type="inferred from homology"/>
<sequence>MGKKRKRPAKEDAELRSPLQKRAKAPPNGPGKEGKKVGEATRTPGDHPVLSRYYSRVVTLRQYILDRLQSCSRSKRKRIALFGKKPNMEASASTARIVLDSTVGREPQLNGKNVQSIAGLLDSTLVGVVHDASQGIQERRQREFATFAHQSQNRSSPANSDAASLQGEIVDFVISNLFNRNFSSYRKPQHILVHGFQRAAPSLFAPQECGALPITIPGVAMQYPNQNVTALKSAPWTDVLALLGQSGGDIMISLLLDCGIFSCLDRVKRIYYQISGVPLSELEIVDTVQSQLHTEPSRVTRYLATGGGGKESILPRSATGRDDKAVLHKPNSIIFVRRRMLYARPALNAKSAVRFGLRHIHVLNRFPYSTPRDLSHTVHVMKYIFPRQFGLHNVFTSEIDRRETVQPFKDYTLREEEIASVERQRRSRLPSLQIGAGESKESFKIPKRLRGKVVELVQKLQRSNKCCSYSELLRYYCPIEETKPPAFSVLAQEGLVDSENGTKPFALKQKSCLTDHSTPASSVSAFCRAVLQRLVPDEFYGVGDDGKSNRRVVLKNVDRFVRMSRFESLSLHEVCKGLKVTCVSWLDHPNSQTGVSDHASHKLSLPDLRKRTEILNEFIYYIFDSLLIPLIRSNFYVTESQVHRNRLFFFRHDVWRRLTEQPLANIKSSMFEEMKRERAHRILSGRSLGYGSMRLLPKAVGARPIINLRRRMVGKKTAILGPSINSMMTPVFNMLSCERAKNPELLGSSIFSIGDMYPRLKSFKERLFRQQGCRKDDQSHNRRLFFVKLDIRSCFDTIPQHKLVALIKKLVSEDAYHVTKHVEIRPPESCSSSKWQDEHPRQGKPVRKFVSKAVSAERVVSLPELVANGAANRRRNTIFVDTAMQKDHAVEDLLELLEEHVRNNLVKIGKKYYRQRNGIPQGSVLSSLLCSFFYGRLEREVLGFLDCDDTILLRLIDDFLLITLKADIAMRFLQVMMDGQPEYGISVNPSKSLVNFEATVNGIKIPRLLDSVLFPYCGNLIDTHSLELHKDRGYVGEYSAFDVSDTLTVESSRNPGRAFHRKTLAFFRLQTYAMFLDTSHNAPGAVLSGIYASFVETAIKMYRYLKALPTRARPSTGLVVKTISDLINSATTLIQSKRPKSVAPQPKPDSLPFQCAVKRQQVQYLAASAFYHVLQRKQARFVPVLDWLDHIRRASRPTTDGQAVQMRRIIKAGNAIFDELRY</sequence>
<dbReference type="PANTHER" id="PTHR12066:SF0">
    <property type="entry name" value="TELOMERASE REVERSE TRANSCRIPTASE"/>
    <property type="match status" value="1"/>
</dbReference>
<evidence type="ECO:0000256" key="6">
    <source>
        <dbReference type="ARBA" id="ARBA00022695"/>
    </source>
</evidence>
<evidence type="ECO:0000256" key="14">
    <source>
        <dbReference type="SAM" id="MobiDB-lite"/>
    </source>
</evidence>
<dbReference type="Pfam" id="PF00078">
    <property type="entry name" value="RVT_1"/>
    <property type="match status" value="1"/>
</dbReference>
<reference evidence="16 17" key="1">
    <citation type="journal article" date="2015" name="Environ. Microbiol.">
        <title>Metagenome sequence of Elaphomyces granulatus from sporocarp tissue reveals Ascomycota ectomycorrhizal fingerprints of genome expansion and a Proteobacteria-rich microbiome.</title>
        <authorList>
            <person name="Quandt C.A."/>
            <person name="Kohler A."/>
            <person name="Hesse C.N."/>
            <person name="Sharpton T.J."/>
            <person name="Martin F."/>
            <person name="Spatafora J.W."/>
        </authorList>
    </citation>
    <scope>NUCLEOTIDE SEQUENCE [LARGE SCALE GENOMIC DNA]</scope>
    <source>
        <strain evidence="16 17">OSC145934</strain>
    </source>
</reference>
<dbReference type="PRINTS" id="PR01365">
    <property type="entry name" value="TELOMERASERT"/>
</dbReference>
<dbReference type="GO" id="GO:0000333">
    <property type="term" value="C:telomerase catalytic core complex"/>
    <property type="evidence" value="ECO:0007669"/>
    <property type="project" value="TreeGrafter"/>
</dbReference>
<feature type="domain" description="Reverse transcriptase" evidence="15">
    <location>
        <begin position="677"/>
        <end position="1021"/>
    </location>
</feature>
<feature type="region of interest" description="Disordered" evidence="14">
    <location>
        <begin position="1"/>
        <end position="48"/>
    </location>
</feature>
<dbReference type="GO" id="GO:0000781">
    <property type="term" value="C:chromosome, telomeric region"/>
    <property type="evidence" value="ECO:0007669"/>
    <property type="project" value="UniProtKB-SubCell"/>
</dbReference>
<dbReference type="InterPro" id="IPR021891">
    <property type="entry name" value="Telomerase_RBD"/>
</dbReference>
<keyword evidence="7 13" id="KW-0479">Metal-binding</keyword>
<dbReference type="GO" id="GO:0007004">
    <property type="term" value="P:telomere maintenance via telomerase"/>
    <property type="evidence" value="ECO:0007669"/>
    <property type="project" value="TreeGrafter"/>
</dbReference>
<dbReference type="OrthoDB" id="289721at2759"/>
<dbReference type="Gene3D" id="3.30.70.2630">
    <property type="match status" value="1"/>
</dbReference>
<keyword evidence="5 13" id="KW-0808">Transferase</keyword>
<keyword evidence="8 13" id="KW-0460">Magnesium</keyword>
<dbReference type="SMART" id="SM00975">
    <property type="entry name" value="Telomerase_RBD"/>
    <property type="match status" value="1"/>
</dbReference>
<organism evidence="16 17">
    <name type="scientific">Elaphomyces granulatus</name>
    <dbReference type="NCBI Taxonomy" id="519963"/>
    <lineage>
        <taxon>Eukaryota</taxon>
        <taxon>Fungi</taxon>
        <taxon>Dikarya</taxon>
        <taxon>Ascomycota</taxon>
        <taxon>Pezizomycotina</taxon>
        <taxon>Eurotiomycetes</taxon>
        <taxon>Eurotiomycetidae</taxon>
        <taxon>Eurotiales</taxon>
        <taxon>Elaphomycetaceae</taxon>
        <taxon>Elaphomyces</taxon>
    </lineage>
</organism>
<evidence type="ECO:0000256" key="4">
    <source>
        <dbReference type="ARBA" id="ARBA00022454"/>
    </source>
</evidence>
<evidence type="ECO:0000256" key="13">
    <source>
        <dbReference type="RuleBase" id="RU365061"/>
    </source>
</evidence>
<comment type="catalytic activity">
    <reaction evidence="12 13">
        <text>DNA(n) + a 2'-deoxyribonucleoside 5'-triphosphate = DNA(n+1) + diphosphate</text>
        <dbReference type="Rhea" id="RHEA:22508"/>
        <dbReference type="Rhea" id="RHEA-COMP:17339"/>
        <dbReference type="Rhea" id="RHEA-COMP:17340"/>
        <dbReference type="ChEBI" id="CHEBI:33019"/>
        <dbReference type="ChEBI" id="CHEBI:61560"/>
        <dbReference type="ChEBI" id="CHEBI:173112"/>
        <dbReference type="EC" id="2.7.7.49"/>
    </reaction>
</comment>
<evidence type="ECO:0000256" key="12">
    <source>
        <dbReference type="ARBA" id="ARBA00048173"/>
    </source>
</evidence>
<dbReference type="Proteomes" id="UP000243515">
    <property type="component" value="Unassembled WGS sequence"/>
</dbReference>
<dbReference type="Pfam" id="PF21399">
    <property type="entry name" value="TERT_C"/>
    <property type="match status" value="1"/>
</dbReference>
<dbReference type="Gene3D" id="1.10.357.90">
    <property type="match status" value="1"/>
</dbReference>
<comment type="similarity">
    <text evidence="1 13">Belongs to the reverse transcriptase family. Telomerase subfamily.</text>
</comment>
<evidence type="ECO:0000256" key="10">
    <source>
        <dbReference type="ARBA" id="ARBA00022918"/>
    </source>
</evidence>
<dbReference type="GO" id="GO:0070034">
    <property type="term" value="F:telomerase RNA binding"/>
    <property type="evidence" value="ECO:0007669"/>
    <property type="project" value="TreeGrafter"/>
</dbReference>
<protein>
    <recommendedName>
        <fullName evidence="3 13">Telomerase reverse transcriptase</fullName>
        <ecNumber evidence="2 13">2.7.7.49</ecNumber>
    </recommendedName>
    <alternativeName>
        <fullName evidence="13">Telomerase catalytic subunit</fullName>
    </alternativeName>
</protein>
<keyword evidence="11 13" id="KW-0539">Nucleus</keyword>
<gene>
    <name evidence="16" type="ORF">Egran_05849</name>
</gene>
<dbReference type="EMBL" id="NPHW01005817">
    <property type="protein sequence ID" value="OXV06383.1"/>
    <property type="molecule type" value="Genomic_DNA"/>
</dbReference>
<evidence type="ECO:0000256" key="1">
    <source>
        <dbReference type="ARBA" id="ARBA00008001"/>
    </source>
</evidence>
<dbReference type="InterPro" id="IPR049139">
    <property type="entry name" value="TERT_C"/>
</dbReference>
<dbReference type="PANTHER" id="PTHR12066">
    <property type="entry name" value="TELOMERASE REVERSE TRANSCRIPTASE"/>
    <property type="match status" value="1"/>
</dbReference>
<dbReference type="AlphaFoldDB" id="A0A232LQE3"/>
<evidence type="ECO:0000256" key="7">
    <source>
        <dbReference type="ARBA" id="ARBA00022723"/>
    </source>
</evidence>
<dbReference type="CDD" id="cd01648">
    <property type="entry name" value="TERT"/>
    <property type="match status" value="1"/>
</dbReference>
<dbReference type="InterPro" id="IPR003545">
    <property type="entry name" value="Telomerase_RT"/>
</dbReference>
<evidence type="ECO:0000256" key="8">
    <source>
        <dbReference type="ARBA" id="ARBA00022842"/>
    </source>
</evidence>
<evidence type="ECO:0000313" key="16">
    <source>
        <dbReference type="EMBL" id="OXV06383.1"/>
    </source>
</evidence>
<dbReference type="InterPro" id="IPR000477">
    <property type="entry name" value="RT_dom"/>
</dbReference>
<evidence type="ECO:0000259" key="15">
    <source>
        <dbReference type="PROSITE" id="PS50878"/>
    </source>
</evidence>
<keyword evidence="6 13" id="KW-0548">Nucleotidyltransferase</keyword>
<dbReference type="PROSITE" id="PS50878">
    <property type="entry name" value="RT_POL"/>
    <property type="match status" value="1"/>
</dbReference>
<evidence type="ECO:0000256" key="11">
    <source>
        <dbReference type="ARBA" id="ARBA00023242"/>
    </source>
</evidence>
<evidence type="ECO:0000256" key="3">
    <source>
        <dbReference type="ARBA" id="ARBA00016182"/>
    </source>
</evidence>
<accession>A0A232LQE3</accession>
<keyword evidence="17" id="KW-1185">Reference proteome</keyword>
<dbReference type="GO" id="GO:0046872">
    <property type="term" value="F:metal ion binding"/>
    <property type="evidence" value="ECO:0007669"/>
    <property type="project" value="UniProtKB-KW"/>
</dbReference>
<comment type="function">
    <text evidence="13">Telomerase is a ribonucleoprotein enzyme essential for the replication of chromosome termini in most eukaryotes. It elongates telomeres. It is a reverse transcriptase that adds simple sequence repeats to chromosome ends by copying a template sequence within the RNA component of the enzyme.</text>
</comment>
<keyword evidence="9 13" id="KW-0779">Telomere</keyword>
<dbReference type="GO" id="GO:0003720">
    <property type="term" value="F:telomerase activity"/>
    <property type="evidence" value="ECO:0007669"/>
    <property type="project" value="InterPro"/>
</dbReference>
<comment type="caution">
    <text evidence="16">The sequence shown here is derived from an EMBL/GenBank/DDBJ whole genome shotgun (WGS) entry which is preliminary data.</text>
</comment>
<evidence type="ECO:0000256" key="5">
    <source>
        <dbReference type="ARBA" id="ARBA00022679"/>
    </source>
</evidence>
<keyword evidence="10 13" id="KW-0695">RNA-directed DNA polymerase</keyword>
<dbReference type="InterPro" id="IPR043502">
    <property type="entry name" value="DNA/RNA_pol_sf"/>
</dbReference>
<keyword evidence="4 13" id="KW-0158">Chromosome</keyword>